<keyword evidence="1" id="KW-0472">Membrane</keyword>
<protein>
    <submittedName>
        <fullName evidence="2">Uncharacterized protein</fullName>
    </submittedName>
</protein>
<keyword evidence="1" id="KW-0812">Transmembrane</keyword>
<dbReference type="Proteomes" id="UP000005237">
    <property type="component" value="Unassembled WGS sequence"/>
</dbReference>
<name>A0A8R1DVS1_CAEJA</name>
<proteinExistence type="predicted"/>
<dbReference type="AlphaFoldDB" id="A0A8R1DVS1"/>
<reference evidence="2" key="2">
    <citation type="submission" date="2022-06" db="UniProtKB">
        <authorList>
            <consortium name="EnsemblMetazoa"/>
        </authorList>
    </citation>
    <scope>IDENTIFICATION</scope>
    <source>
        <strain evidence="2">DF5081</strain>
    </source>
</reference>
<evidence type="ECO:0000313" key="3">
    <source>
        <dbReference type="Proteomes" id="UP000005237"/>
    </source>
</evidence>
<evidence type="ECO:0000313" key="2">
    <source>
        <dbReference type="EnsemblMetazoa" id="CJA11884.1"/>
    </source>
</evidence>
<accession>A0A8R1DVS1</accession>
<reference evidence="3" key="1">
    <citation type="submission" date="2010-08" db="EMBL/GenBank/DDBJ databases">
        <authorList>
            <consortium name="Caenorhabditis japonica Sequencing Consortium"/>
            <person name="Wilson R.K."/>
        </authorList>
    </citation>
    <scope>NUCLEOTIDE SEQUENCE [LARGE SCALE GENOMIC DNA]</scope>
    <source>
        <strain evidence="3">DF5081</strain>
    </source>
</reference>
<keyword evidence="1" id="KW-1133">Transmembrane helix</keyword>
<feature type="transmembrane region" description="Helical" evidence="1">
    <location>
        <begin position="12"/>
        <end position="31"/>
    </location>
</feature>
<dbReference type="EnsemblMetazoa" id="CJA11884.1">
    <property type="protein sequence ID" value="CJA11884.1"/>
    <property type="gene ID" value="WBGene00131088"/>
</dbReference>
<sequence length="108" mass="12491">FIFVDEDFRRPFFTVYVKSCTLIVYMIRYLLFEAKNDGASYQVLVNDNSIDSDTFELTCESLALEGYESVTDVESDVDVDIEEVKRKRTIRFADRKEVLANLTVIIIG</sequence>
<evidence type="ECO:0000256" key="1">
    <source>
        <dbReference type="SAM" id="Phobius"/>
    </source>
</evidence>
<keyword evidence="3" id="KW-1185">Reference proteome</keyword>
<organism evidence="2 3">
    <name type="scientific">Caenorhabditis japonica</name>
    <dbReference type="NCBI Taxonomy" id="281687"/>
    <lineage>
        <taxon>Eukaryota</taxon>
        <taxon>Metazoa</taxon>
        <taxon>Ecdysozoa</taxon>
        <taxon>Nematoda</taxon>
        <taxon>Chromadorea</taxon>
        <taxon>Rhabditida</taxon>
        <taxon>Rhabditina</taxon>
        <taxon>Rhabditomorpha</taxon>
        <taxon>Rhabditoidea</taxon>
        <taxon>Rhabditidae</taxon>
        <taxon>Peloderinae</taxon>
        <taxon>Caenorhabditis</taxon>
    </lineage>
</organism>